<evidence type="ECO:0000313" key="4">
    <source>
        <dbReference type="Proteomes" id="UP000570595"/>
    </source>
</evidence>
<dbReference type="Proteomes" id="UP000570595">
    <property type="component" value="Unassembled WGS sequence"/>
</dbReference>
<name>A0A7J6KXI9_PEROL</name>
<dbReference type="Proteomes" id="UP000572268">
    <property type="component" value="Unassembled WGS sequence"/>
</dbReference>
<sequence>MKNHPLLLAAAVVAVVAVALCVCAKIFERMCLLLCFLGLVAFGVAIWLFQTSQLSVRVEVETPWTT</sequence>
<dbReference type="EMBL" id="JABANN010000013">
    <property type="protein sequence ID" value="KAF4675577.1"/>
    <property type="molecule type" value="Genomic_DNA"/>
</dbReference>
<proteinExistence type="predicted"/>
<evidence type="ECO:0000313" key="2">
    <source>
        <dbReference type="EMBL" id="KAF4651968.1"/>
    </source>
</evidence>
<dbReference type="AlphaFoldDB" id="A0A7J6KXI9"/>
<keyword evidence="1" id="KW-0812">Transmembrane</keyword>
<keyword evidence="1" id="KW-1133">Transmembrane helix</keyword>
<feature type="transmembrane region" description="Helical" evidence="1">
    <location>
        <begin position="31"/>
        <end position="49"/>
    </location>
</feature>
<reference evidence="4 5" key="1">
    <citation type="submission" date="2020-04" db="EMBL/GenBank/DDBJ databases">
        <title>Perkinsus olseni comparative genomics.</title>
        <authorList>
            <person name="Bogema D.R."/>
        </authorList>
    </citation>
    <scope>NUCLEOTIDE SEQUENCE [LARGE SCALE GENOMIC DNA]</scope>
    <source>
        <strain evidence="2">ATCC PRA-179</strain>
        <strain evidence="3">ATCC PRA-31</strain>
    </source>
</reference>
<evidence type="ECO:0000313" key="3">
    <source>
        <dbReference type="EMBL" id="KAF4675577.1"/>
    </source>
</evidence>
<accession>A0A7J6KXI9</accession>
<gene>
    <name evidence="3" type="ORF">FOL46_001104</name>
    <name evidence="2" type="ORF">FOZ61_010013</name>
</gene>
<keyword evidence="1" id="KW-0472">Membrane</keyword>
<dbReference type="EMBL" id="JABAHT010000775">
    <property type="protein sequence ID" value="KAF4651968.1"/>
    <property type="molecule type" value="Genomic_DNA"/>
</dbReference>
<protein>
    <submittedName>
        <fullName evidence="2">Uncharacterized protein</fullName>
    </submittedName>
</protein>
<organism evidence="2 4">
    <name type="scientific">Perkinsus olseni</name>
    <name type="common">Perkinsus atlanticus</name>
    <dbReference type="NCBI Taxonomy" id="32597"/>
    <lineage>
        <taxon>Eukaryota</taxon>
        <taxon>Sar</taxon>
        <taxon>Alveolata</taxon>
        <taxon>Perkinsozoa</taxon>
        <taxon>Perkinsea</taxon>
        <taxon>Perkinsida</taxon>
        <taxon>Perkinsidae</taxon>
        <taxon>Perkinsus</taxon>
    </lineage>
</organism>
<comment type="caution">
    <text evidence="2">The sequence shown here is derived from an EMBL/GenBank/DDBJ whole genome shotgun (WGS) entry which is preliminary data.</text>
</comment>
<evidence type="ECO:0000313" key="5">
    <source>
        <dbReference type="Proteomes" id="UP000572268"/>
    </source>
</evidence>
<evidence type="ECO:0000256" key="1">
    <source>
        <dbReference type="SAM" id="Phobius"/>
    </source>
</evidence>